<evidence type="ECO:0000256" key="1">
    <source>
        <dbReference type="ARBA" id="ARBA00006643"/>
    </source>
</evidence>
<dbReference type="AlphaFoldDB" id="A0A7N0UL74"/>
<evidence type="ECO:0000313" key="6">
    <source>
        <dbReference type="Proteomes" id="UP000594263"/>
    </source>
</evidence>
<dbReference type="Pfam" id="PF14432">
    <property type="entry name" value="DYW_deaminase"/>
    <property type="match status" value="1"/>
</dbReference>
<sequence>MERQVSESVVHPKFYTLELLKSPRSVRTVTQLKTLHAQLIRTGLHQTSSAVGSFISTCARLGLACYAGKVFDQMLKPNSFMWNTVIRCFEKNHQPRNALCYFKHMMEVAERPDHFTMPPVIKACAELTELGTGMCVHGQGVKTGLELDVYVGTSLMEFYVALGHIEMARKVFDGFLFKDGIMWSVMLSGLVNGSIGMDSAQELFDEMPLALKDVVPWNIMIQGYLKLGDIEKAATLFDQACSRDLLMHNTMLGGYAKHGDCESLVRFFQKMPVKDLVSWNTIIAGLVNQRKINHAMQYFHQMQSMGLCPDKVTFVTILAACGQVGALETGRWLHSYIDRTWKSFDMDTMVGTALVDMYAKCGDLESAGRVFDKMLDIDVVAWTAMIMGYSMNGQSVNALKIYDRMMNSTAVRANDTTILAVLSACTHAGLVEEGRNCFYSMSKELAMTPKIEHYGCMVDLLSRAGLLEEAYEFIRTMPVAPHVGVWGALLGACKIHGNVELAEVAIDNLIQLDDKDGGYLAIMSNIYANARRWADVARVRQLISEKGFSKLRGCSSIEINGEIHEFGVEEKTHPRADEIFHMVDEISKRLRLAGHTSGTNEVFFDVEEEEKEKALYFHSEKMAVAFGLLATGKGTVLRIVKNLRICSDCHAAIKLISEIYVREIVVRDRNRFHHFRDGSCSCGDYW</sequence>
<dbReference type="Gramene" id="Kaladp0070s0101.1.v1.1">
    <property type="protein sequence ID" value="Kaladp0070s0101.1.v1.1.CDS.1"/>
    <property type="gene ID" value="Kaladp0070s0101.v1.1"/>
</dbReference>
<evidence type="ECO:0000256" key="2">
    <source>
        <dbReference type="ARBA" id="ARBA00022737"/>
    </source>
</evidence>
<dbReference type="GO" id="GO:0009451">
    <property type="term" value="P:RNA modification"/>
    <property type="evidence" value="ECO:0007669"/>
    <property type="project" value="InterPro"/>
</dbReference>
<evidence type="ECO:0000259" key="4">
    <source>
        <dbReference type="Pfam" id="PF14432"/>
    </source>
</evidence>
<dbReference type="InterPro" id="IPR046960">
    <property type="entry name" value="PPR_At4g14850-like_plant"/>
</dbReference>
<dbReference type="Pfam" id="PF20431">
    <property type="entry name" value="E_motif"/>
    <property type="match status" value="1"/>
</dbReference>
<dbReference type="InterPro" id="IPR046848">
    <property type="entry name" value="E_motif"/>
</dbReference>
<keyword evidence="6" id="KW-1185">Reference proteome</keyword>
<dbReference type="Pfam" id="PF13041">
    <property type="entry name" value="PPR_2"/>
    <property type="match status" value="1"/>
</dbReference>
<protein>
    <recommendedName>
        <fullName evidence="4">DYW domain-containing protein</fullName>
    </recommendedName>
</protein>
<proteinExistence type="inferred from homology"/>
<dbReference type="FunFam" id="1.25.40.10:FF:000184">
    <property type="entry name" value="Pentatricopeptide repeat-containing protein, chloroplastic"/>
    <property type="match status" value="1"/>
</dbReference>
<dbReference type="GO" id="GO:0008270">
    <property type="term" value="F:zinc ion binding"/>
    <property type="evidence" value="ECO:0007669"/>
    <property type="project" value="InterPro"/>
</dbReference>
<name>A0A7N0UL74_KALFE</name>
<feature type="repeat" description="PPR" evidence="3">
    <location>
        <begin position="275"/>
        <end position="309"/>
    </location>
</feature>
<dbReference type="NCBIfam" id="TIGR00756">
    <property type="entry name" value="PPR"/>
    <property type="match status" value="5"/>
</dbReference>
<feature type="domain" description="DYW" evidence="4">
    <location>
        <begin position="594"/>
        <end position="686"/>
    </location>
</feature>
<dbReference type="GO" id="GO:0003723">
    <property type="term" value="F:RNA binding"/>
    <property type="evidence" value="ECO:0007669"/>
    <property type="project" value="InterPro"/>
</dbReference>
<dbReference type="PROSITE" id="PS51375">
    <property type="entry name" value="PPR"/>
    <property type="match status" value="4"/>
</dbReference>
<dbReference type="OMA" id="IRTGLHQ"/>
<dbReference type="InterPro" id="IPR032867">
    <property type="entry name" value="DYW_dom"/>
</dbReference>
<organism evidence="5 6">
    <name type="scientific">Kalanchoe fedtschenkoi</name>
    <name type="common">Lavender scallops</name>
    <name type="synonym">South American air plant</name>
    <dbReference type="NCBI Taxonomy" id="63787"/>
    <lineage>
        <taxon>Eukaryota</taxon>
        <taxon>Viridiplantae</taxon>
        <taxon>Streptophyta</taxon>
        <taxon>Embryophyta</taxon>
        <taxon>Tracheophyta</taxon>
        <taxon>Spermatophyta</taxon>
        <taxon>Magnoliopsida</taxon>
        <taxon>eudicotyledons</taxon>
        <taxon>Gunneridae</taxon>
        <taxon>Pentapetalae</taxon>
        <taxon>Saxifragales</taxon>
        <taxon>Crassulaceae</taxon>
        <taxon>Kalanchoe</taxon>
    </lineage>
</organism>
<feature type="repeat" description="PPR" evidence="3">
    <location>
        <begin position="378"/>
        <end position="408"/>
    </location>
</feature>
<dbReference type="InterPro" id="IPR002885">
    <property type="entry name" value="PPR_rpt"/>
</dbReference>
<evidence type="ECO:0000313" key="5">
    <source>
        <dbReference type="EnsemblPlants" id="Kaladp0070s0101.1.v1.1.CDS.1"/>
    </source>
</evidence>
<dbReference type="InterPro" id="IPR011990">
    <property type="entry name" value="TPR-like_helical_dom_sf"/>
</dbReference>
<comment type="similarity">
    <text evidence="1">Belongs to the PPR family. PCMP-H subfamily.</text>
</comment>
<reference evidence="5" key="1">
    <citation type="submission" date="2021-01" db="UniProtKB">
        <authorList>
            <consortium name="EnsemblPlants"/>
        </authorList>
    </citation>
    <scope>IDENTIFICATION</scope>
</reference>
<evidence type="ECO:0000256" key="3">
    <source>
        <dbReference type="PROSITE-ProRule" id="PRU00708"/>
    </source>
</evidence>
<dbReference type="Pfam" id="PF01535">
    <property type="entry name" value="PPR"/>
    <property type="match status" value="6"/>
</dbReference>
<dbReference type="Gene3D" id="1.25.40.10">
    <property type="entry name" value="Tetratricopeptide repeat domain"/>
    <property type="match status" value="4"/>
</dbReference>
<keyword evidence="2" id="KW-0677">Repeat</keyword>
<feature type="repeat" description="PPR" evidence="3">
    <location>
        <begin position="78"/>
        <end position="112"/>
    </location>
</feature>
<dbReference type="EnsemblPlants" id="Kaladp0070s0101.1.v1.1">
    <property type="protein sequence ID" value="Kaladp0070s0101.1.v1.1.CDS.1"/>
    <property type="gene ID" value="Kaladp0070s0101.v1.1"/>
</dbReference>
<accession>A0A7N0UL74</accession>
<dbReference type="PANTHER" id="PTHR47926">
    <property type="entry name" value="PENTATRICOPEPTIDE REPEAT-CONTAINING PROTEIN"/>
    <property type="match status" value="1"/>
</dbReference>
<feature type="repeat" description="PPR" evidence="3">
    <location>
        <begin position="213"/>
        <end position="247"/>
    </location>
</feature>
<dbReference type="Proteomes" id="UP000594263">
    <property type="component" value="Unplaced"/>
</dbReference>